<name>A0A2U2DJV2_9HYPH</name>
<reference evidence="2 3" key="1">
    <citation type="submission" date="2018-05" db="EMBL/GenBank/DDBJ databases">
        <title>The draft genome of strain NS-104.</title>
        <authorList>
            <person name="Hang P."/>
            <person name="Jiang J."/>
        </authorList>
    </citation>
    <scope>NUCLEOTIDE SEQUENCE [LARGE SCALE GENOMIC DNA]</scope>
    <source>
        <strain evidence="2 3">NS-104</strain>
    </source>
</reference>
<feature type="domain" description="Aminoglycoside phosphotransferase" evidence="1">
    <location>
        <begin position="82"/>
        <end position="248"/>
    </location>
</feature>
<sequence length="309" mass="33348">MQHNDPIKAALEQAGFSGAVLSPPIGGVVSPVHRAVENHCCLAAIPGEAPVFVKCRHEDMAAFIDPEDAIEASGKAGQIGIAPRLLHADAARGILIFEALGEEWSWGHVDVLRRPPVLENLLAAKRRFHGVTPLAQTRSVFDLIQAYRRLADAPDVPLPSPVATVSAAVENIAAAIAASGVDMVACHADGASSNVMVGPSNTVRLVDFEWARQADPAYDLGTVLAELLPFDGEALLAIEMATGKPDAQVLARARLYGAADDLLWALWGFIHAARSPRKHVEFFKYAEWRLLRARTVIEGPRYQAWLKQV</sequence>
<dbReference type="PANTHER" id="PTHR22603">
    <property type="entry name" value="CHOLINE/ETHANOALAMINE KINASE"/>
    <property type="match status" value="1"/>
</dbReference>
<keyword evidence="3" id="KW-1185">Reference proteome</keyword>
<dbReference type="GO" id="GO:0006646">
    <property type="term" value="P:phosphatidylethanolamine biosynthetic process"/>
    <property type="evidence" value="ECO:0007669"/>
    <property type="project" value="TreeGrafter"/>
</dbReference>
<accession>A0A2U2DJV2</accession>
<organism evidence="2 3">
    <name type="scientific">Metarhizobium album</name>
    <dbReference type="NCBI Taxonomy" id="2182425"/>
    <lineage>
        <taxon>Bacteria</taxon>
        <taxon>Pseudomonadati</taxon>
        <taxon>Pseudomonadota</taxon>
        <taxon>Alphaproteobacteria</taxon>
        <taxon>Hyphomicrobiales</taxon>
        <taxon>Rhizobiaceae</taxon>
        <taxon>Metarhizobium</taxon>
    </lineage>
</organism>
<comment type="caution">
    <text evidence="2">The sequence shown here is derived from an EMBL/GenBank/DDBJ whole genome shotgun (WGS) entry which is preliminary data.</text>
</comment>
<dbReference type="Gene3D" id="3.90.1200.10">
    <property type="match status" value="1"/>
</dbReference>
<keyword evidence="2" id="KW-0808">Transferase</keyword>
<dbReference type="SUPFAM" id="SSF56112">
    <property type="entry name" value="Protein kinase-like (PK-like)"/>
    <property type="match status" value="1"/>
</dbReference>
<dbReference type="OrthoDB" id="179763at2"/>
<evidence type="ECO:0000313" key="3">
    <source>
        <dbReference type="Proteomes" id="UP000245252"/>
    </source>
</evidence>
<gene>
    <name evidence="2" type="ORF">DEM27_25175</name>
</gene>
<dbReference type="AlphaFoldDB" id="A0A2U2DJV2"/>
<dbReference type="Pfam" id="PF01636">
    <property type="entry name" value="APH"/>
    <property type="match status" value="1"/>
</dbReference>
<proteinExistence type="predicted"/>
<dbReference type="GO" id="GO:0005737">
    <property type="term" value="C:cytoplasm"/>
    <property type="evidence" value="ECO:0007669"/>
    <property type="project" value="TreeGrafter"/>
</dbReference>
<dbReference type="PANTHER" id="PTHR22603:SF66">
    <property type="entry name" value="ETHANOLAMINE KINASE"/>
    <property type="match status" value="1"/>
</dbReference>
<evidence type="ECO:0000313" key="2">
    <source>
        <dbReference type="EMBL" id="PWE53531.1"/>
    </source>
</evidence>
<protein>
    <submittedName>
        <fullName evidence="2">Phosphotransferase</fullName>
    </submittedName>
</protein>
<dbReference type="RefSeq" id="WP_109461002.1">
    <property type="nucleotide sequence ID" value="NZ_QFBC01000015.1"/>
</dbReference>
<dbReference type="Proteomes" id="UP000245252">
    <property type="component" value="Unassembled WGS sequence"/>
</dbReference>
<evidence type="ECO:0000259" key="1">
    <source>
        <dbReference type="Pfam" id="PF01636"/>
    </source>
</evidence>
<dbReference type="GO" id="GO:0004305">
    <property type="term" value="F:ethanolamine kinase activity"/>
    <property type="evidence" value="ECO:0007669"/>
    <property type="project" value="TreeGrafter"/>
</dbReference>
<dbReference type="EMBL" id="QFBC01000015">
    <property type="protein sequence ID" value="PWE53531.1"/>
    <property type="molecule type" value="Genomic_DNA"/>
</dbReference>
<dbReference type="InterPro" id="IPR011009">
    <property type="entry name" value="Kinase-like_dom_sf"/>
</dbReference>
<dbReference type="InterPro" id="IPR002575">
    <property type="entry name" value="Aminoglycoside_PTrfase"/>
</dbReference>